<proteinExistence type="predicted"/>
<feature type="transmembrane region" description="Helical" evidence="6">
    <location>
        <begin position="37"/>
        <end position="53"/>
    </location>
</feature>
<feature type="transmembrane region" description="Helical" evidence="6">
    <location>
        <begin position="190"/>
        <end position="208"/>
    </location>
</feature>
<feature type="transmembrane region" description="Helical" evidence="6">
    <location>
        <begin position="317"/>
        <end position="337"/>
    </location>
</feature>
<keyword evidence="3 6" id="KW-0812">Transmembrane</keyword>
<dbReference type="Proteomes" id="UP000318834">
    <property type="component" value="Unassembled WGS sequence"/>
</dbReference>
<dbReference type="AlphaFoldDB" id="A0A537ITB8"/>
<accession>A0A537ITB8</accession>
<dbReference type="PANTHER" id="PTHR32196">
    <property type="entry name" value="ABC TRANSPORTER PERMEASE PROTEIN YPHD-RELATED-RELATED"/>
    <property type="match status" value="1"/>
</dbReference>
<evidence type="ECO:0000256" key="6">
    <source>
        <dbReference type="SAM" id="Phobius"/>
    </source>
</evidence>
<dbReference type="CDD" id="cd06579">
    <property type="entry name" value="TM_PBP1_transp_AraH_like"/>
    <property type="match status" value="1"/>
</dbReference>
<organism evidence="7 8">
    <name type="scientific">Candidatus Segetimicrobium genomatis</name>
    <dbReference type="NCBI Taxonomy" id="2569760"/>
    <lineage>
        <taxon>Bacteria</taxon>
        <taxon>Bacillati</taxon>
        <taxon>Candidatus Sysuimicrobiota</taxon>
        <taxon>Candidatus Sysuimicrobiia</taxon>
        <taxon>Candidatus Sysuimicrobiales</taxon>
        <taxon>Candidatus Segetimicrobiaceae</taxon>
        <taxon>Candidatus Segetimicrobium</taxon>
    </lineage>
</organism>
<evidence type="ECO:0000256" key="1">
    <source>
        <dbReference type="ARBA" id="ARBA00004651"/>
    </source>
</evidence>
<feature type="transmembrane region" description="Helical" evidence="6">
    <location>
        <begin position="239"/>
        <end position="257"/>
    </location>
</feature>
<comment type="caution">
    <text evidence="7">The sequence shown here is derived from an EMBL/GenBank/DDBJ whole genome shotgun (WGS) entry which is preliminary data.</text>
</comment>
<evidence type="ECO:0000313" key="8">
    <source>
        <dbReference type="Proteomes" id="UP000318834"/>
    </source>
</evidence>
<keyword evidence="4 6" id="KW-1133">Transmembrane helix</keyword>
<feature type="transmembrane region" description="Helical" evidence="6">
    <location>
        <begin position="278"/>
        <end position="305"/>
    </location>
</feature>
<dbReference type="InterPro" id="IPR001851">
    <property type="entry name" value="ABC_transp_permease"/>
</dbReference>
<evidence type="ECO:0000256" key="5">
    <source>
        <dbReference type="ARBA" id="ARBA00023136"/>
    </source>
</evidence>
<reference evidence="7 8" key="1">
    <citation type="journal article" date="2019" name="Nat. Microbiol.">
        <title>Mediterranean grassland soil C-N compound turnover is dependent on rainfall and depth, and is mediated by genomically divergent microorganisms.</title>
        <authorList>
            <person name="Diamond S."/>
            <person name="Andeer P.F."/>
            <person name="Li Z."/>
            <person name="Crits-Christoph A."/>
            <person name="Burstein D."/>
            <person name="Anantharaman K."/>
            <person name="Lane K.R."/>
            <person name="Thomas B.C."/>
            <person name="Pan C."/>
            <person name="Northen T.R."/>
            <person name="Banfield J.F."/>
        </authorList>
    </citation>
    <scope>NUCLEOTIDE SEQUENCE [LARGE SCALE GENOMIC DNA]</scope>
    <source>
        <strain evidence="7">NP_8</strain>
    </source>
</reference>
<feature type="transmembrane region" description="Helical" evidence="6">
    <location>
        <begin position="91"/>
        <end position="108"/>
    </location>
</feature>
<dbReference type="EMBL" id="VBAP01000056">
    <property type="protein sequence ID" value="TMI74554.1"/>
    <property type="molecule type" value="Genomic_DNA"/>
</dbReference>
<evidence type="ECO:0000256" key="4">
    <source>
        <dbReference type="ARBA" id="ARBA00022989"/>
    </source>
</evidence>
<protein>
    <submittedName>
        <fullName evidence="7">ABC transporter permease</fullName>
    </submittedName>
</protein>
<keyword evidence="5 6" id="KW-0472">Membrane</keyword>
<keyword evidence="2" id="KW-1003">Cell membrane</keyword>
<dbReference type="Pfam" id="PF02653">
    <property type="entry name" value="BPD_transp_2"/>
    <property type="match status" value="1"/>
</dbReference>
<evidence type="ECO:0000256" key="3">
    <source>
        <dbReference type="ARBA" id="ARBA00022692"/>
    </source>
</evidence>
<dbReference type="GO" id="GO:0005886">
    <property type="term" value="C:plasma membrane"/>
    <property type="evidence" value="ECO:0007669"/>
    <property type="project" value="UniProtKB-SubCell"/>
</dbReference>
<feature type="transmembrane region" description="Helical" evidence="6">
    <location>
        <begin position="115"/>
        <end position="137"/>
    </location>
</feature>
<feature type="transmembrane region" description="Helical" evidence="6">
    <location>
        <begin position="157"/>
        <end position="178"/>
    </location>
</feature>
<name>A0A537ITB8_9BACT</name>
<evidence type="ECO:0000313" key="7">
    <source>
        <dbReference type="EMBL" id="TMI74554.1"/>
    </source>
</evidence>
<gene>
    <name evidence="7" type="ORF">E6H05_07990</name>
</gene>
<sequence>MKADSPRVGRSSPLAGSFPFALTPLLGRVVFHRRRELGAVIAIAVTYSVFTYLNPAFLTWATFGGILTIAAEIGTITIGEGVLMVSGEFDLSVGSNFTFSAIVLGILLKAAVPAALSVITVLGMAALIGLLNGLITLRTRIPSFITTLGTLFFWNGMALWVTGGWPISFIAPLPVLNVLGNSTPSPASSLHVSAVWWALAAVIFWIMLEKTRYGNWVYGTGGKTEAARAIGVPVDRVKLINFTLCGLLAGLAGALQLGRMMSISPVRSGLELEAIASAVVGGVSLFGGTGTVLGMILGTIALASIEVGLVAAGAPSFWYTAFVGCVIIVIVVINTQLDHLIFTRRS</sequence>
<evidence type="ECO:0000256" key="2">
    <source>
        <dbReference type="ARBA" id="ARBA00022475"/>
    </source>
</evidence>
<dbReference type="GO" id="GO:0022857">
    <property type="term" value="F:transmembrane transporter activity"/>
    <property type="evidence" value="ECO:0007669"/>
    <property type="project" value="InterPro"/>
</dbReference>
<comment type="subcellular location">
    <subcellularLocation>
        <location evidence="1">Cell membrane</location>
        <topology evidence="1">Multi-pass membrane protein</topology>
    </subcellularLocation>
</comment>